<comment type="caution">
    <text evidence="2">The sequence shown here is derived from an EMBL/GenBank/DDBJ whole genome shotgun (WGS) entry which is preliminary data.</text>
</comment>
<dbReference type="InterPro" id="IPR018873">
    <property type="entry name" value="KilA-N_DNA-bd_domain"/>
</dbReference>
<dbReference type="Proteomes" id="UP000824074">
    <property type="component" value="Unassembled WGS sequence"/>
</dbReference>
<proteinExistence type="predicted"/>
<sequence length="58" mass="6714">MYELKENIDIRNLIYEVRGKQVMLDSNLAVLYGCKNGTKEINGAVKKQFIKISRKILL</sequence>
<organism evidence="2 3">
    <name type="scientific">Candidatus Aphodocola excrementigallinarum</name>
    <dbReference type="NCBI Taxonomy" id="2840670"/>
    <lineage>
        <taxon>Bacteria</taxon>
        <taxon>Bacillati</taxon>
        <taxon>Bacillota</taxon>
        <taxon>Bacilli</taxon>
        <taxon>Candidatus Aphodocola</taxon>
    </lineage>
</organism>
<dbReference type="Pfam" id="PF10543">
    <property type="entry name" value="ORF6N"/>
    <property type="match status" value="1"/>
</dbReference>
<dbReference type="AlphaFoldDB" id="A0A9D1INS4"/>
<name>A0A9D1INS4_9FIRM</name>
<gene>
    <name evidence="2" type="ORF">IAB68_01645</name>
</gene>
<evidence type="ECO:0000313" key="3">
    <source>
        <dbReference type="Proteomes" id="UP000824074"/>
    </source>
</evidence>
<reference evidence="2" key="2">
    <citation type="journal article" date="2021" name="PeerJ">
        <title>Extensive microbial diversity within the chicken gut microbiome revealed by metagenomics and culture.</title>
        <authorList>
            <person name="Gilroy R."/>
            <person name="Ravi A."/>
            <person name="Getino M."/>
            <person name="Pursley I."/>
            <person name="Horton D.L."/>
            <person name="Alikhan N.F."/>
            <person name="Baker D."/>
            <person name="Gharbi K."/>
            <person name="Hall N."/>
            <person name="Watson M."/>
            <person name="Adriaenssens E.M."/>
            <person name="Foster-Nyarko E."/>
            <person name="Jarju S."/>
            <person name="Secka A."/>
            <person name="Antonio M."/>
            <person name="Oren A."/>
            <person name="Chaudhuri R.R."/>
            <person name="La Ragione R."/>
            <person name="Hildebrand F."/>
            <person name="Pallen M.J."/>
        </authorList>
    </citation>
    <scope>NUCLEOTIDE SEQUENCE</scope>
    <source>
        <strain evidence="2">CHK193-30670</strain>
    </source>
</reference>
<evidence type="ECO:0000313" key="2">
    <source>
        <dbReference type="EMBL" id="HIU39991.1"/>
    </source>
</evidence>
<reference evidence="2" key="1">
    <citation type="submission" date="2020-10" db="EMBL/GenBank/DDBJ databases">
        <authorList>
            <person name="Gilroy R."/>
        </authorList>
    </citation>
    <scope>NUCLEOTIDE SEQUENCE</scope>
    <source>
        <strain evidence="2">CHK193-30670</strain>
    </source>
</reference>
<feature type="domain" description="KilA-N DNA-binding" evidence="1">
    <location>
        <begin position="13"/>
        <end position="47"/>
    </location>
</feature>
<accession>A0A9D1INS4</accession>
<evidence type="ECO:0000259" key="1">
    <source>
        <dbReference type="Pfam" id="PF10543"/>
    </source>
</evidence>
<dbReference type="EMBL" id="DVMT01000017">
    <property type="protein sequence ID" value="HIU39991.1"/>
    <property type="molecule type" value="Genomic_DNA"/>
</dbReference>
<protein>
    <submittedName>
        <fullName evidence="2">ORF6N domain-containing protein</fullName>
    </submittedName>
</protein>